<comment type="similarity">
    <text evidence="2">Belongs to the bacterial solute-binding protein 5 family.</text>
</comment>
<proteinExistence type="inferred from homology"/>
<dbReference type="Gene3D" id="3.40.190.10">
    <property type="entry name" value="Periplasmic binding protein-like II"/>
    <property type="match status" value="1"/>
</dbReference>
<dbReference type="Gene3D" id="3.90.76.10">
    <property type="entry name" value="Dipeptide-binding Protein, Domain 1"/>
    <property type="match status" value="1"/>
</dbReference>
<organism evidence="7 8">
    <name type="scientific">Demequina mangrovi</name>
    <dbReference type="NCBI Taxonomy" id="1043493"/>
    <lineage>
        <taxon>Bacteria</taxon>
        <taxon>Bacillati</taxon>
        <taxon>Actinomycetota</taxon>
        <taxon>Actinomycetes</taxon>
        <taxon>Micrococcales</taxon>
        <taxon>Demequinaceae</taxon>
        <taxon>Demequina</taxon>
    </lineage>
</organism>
<dbReference type="PROSITE" id="PS51257">
    <property type="entry name" value="PROKAR_LIPOPROTEIN"/>
    <property type="match status" value="1"/>
</dbReference>
<dbReference type="PIRSF" id="PIRSF002741">
    <property type="entry name" value="MppA"/>
    <property type="match status" value="1"/>
</dbReference>
<dbReference type="GO" id="GO:0030313">
    <property type="term" value="C:cell envelope"/>
    <property type="evidence" value="ECO:0007669"/>
    <property type="project" value="UniProtKB-SubCell"/>
</dbReference>
<protein>
    <submittedName>
        <fullName evidence="7">Peptide/nickel transport system substrate-binding protein</fullName>
    </submittedName>
</protein>
<dbReference type="GO" id="GO:1904680">
    <property type="term" value="F:peptide transmembrane transporter activity"/>
    <property type="evidence" value="ECO:0007669"/>
    <property type="project" value="TreeGrafter"/>
</dbReference>
<feature type="domain" description="Solute-binding protein family 5" evidence="6">
    <location>
        <begin position="90"/>
        <end position="440"/>
    </location>
</feature>
<feature type="signal peptide" evidence="5">
    <location>
        <begin position="1"/>
        <end position="27"/>
    </location>
</feature>
<dbReference type="PANTHER" id="PTHR30290:SF10">
    <property type="entry name" value="PERIPLASMIC OLIGOPEPTIDE-BINDING PROTEIN-RELATED"/>
    <property type="match status" value="1"/>
</dbReference>
<comment type="subcellular location">
    <subcellularLocation>
        <location evidence="1">Cell envelope</location>
    </subcellularLocation>
</comment>
<evidence type="ECO:0000256" key="5">
    <source>
        <dbReference type="SAM" id="SignalP"/>
    </source>
</evidence>
<dbReference type="RefSeq" id="WP_042213753.1">
    <property type="nucleotide sequence ID" value="NZ_BBLU01000004.1"/>
</dbReference>
<sequence length="526" mass="56333">MRTITRGIAATAAVAVLGLTLAACASAGEDTGAAESSEPLPAVEGGALVYASDVQPLAGGLDPYVAQAFANSNALVQIYEPLLAKDADGTVIPWLAESWEQVDDLTYTFTLREGVTFSDGTPLTVEDVVFSLEQIRASSAGASYFPTVDQITAVDDATVQVTTFVPDATILNILSYRGMVIVNQAWYEAATEEERQTTALGTGPFVLDEWQDQVSMTFTANEAYWGEGPEVDTLEFDFIGDENARAAQLRQGSGTDMAWFRDPIQVQSLESEGYTVGENAETRSLTMYVNASDGPLADVKVRQAVSKAMDRQALIDFAMGGMAEPSLVVPVGDPWGIAPDESTPNYAHDVEGAKALLAEAGQESPTITLTYASDAAFALDVPMVEVLKQQLAEAGITLELVGKPWTEVLQSYIGGTWTDLVLVPGVYMPDPSAYFATVLTPGLPMVTTVDETSPEVALYMQLRSTFDEAERAEVLAQLETAVAENVNVLVAYTGPQRYEVWGDTVTGYEVDPYTYREGLATTAKTS</sequence>
<feature type="chain" id="PRO_5038763697" evidence="5">
    <location>
        <begin position="28"/>
        <end position="526"/>
    </location>
</feature>
<dbReference type="AlphaFoldDB" id="A0A1H6Y753"/>
<dbReference type="InterPro" id="IPR039424">
    <property type="entry name" value="SBP_5"/>
</dbReference>
<dbReference type="GO" id="GO:0043190">
    <property type="term" value="C:ATP-binding cassette (ABC) transporter complex"/>
    <property type="evidence" value="ECO:0007669"/>
    <property type="project" value="InterPro"/>
</dbReference>
<evidence type="ECO:0000256" key="3">
    <source>
        <dbReference type="ARBA" id="ARBA00022448"/>
    </source>
</evidence>
<evidence type="ECO:0000259" key="6">
    <source>
        <dbReference type="Pfam" id="PF00496"/>
    </source>
</evidence>
<dbReference type="Proteomes" id="UP000183315">
    <property type="component" value="Unassembled WGS sequence"/>
</dbReference>
<evidence type="ECO:0000313" key="7">
    <source>
        <dbReference type="EMBL" id="SEJ37128.1"/>
    </source>
</evidence>
<dbReference type="OrthoDB" id="5240629at2"/>
<dbReference type="PANTHER" id="PTHR30290">
    <property type="entry name" value="PERIPLASMIC BINDING COMPONENT OF ABC TRANSPORTER"/>
    <property type="match status" value="1"/>
</dbReference>
<dbReference type="Pfam" id="PF00496">
    <property type="entry name" value="SBP_bac_5"/>
    <property type="match status" value="1"/>
</dbReference>
<evidence type="ECO:0000256" key="1">
    <source>
        <dbReference type="ARBA" id="ARBA00004196"/>
    </source>
</evidence>
<dbReference type="eggNOG" id="COG0747">
    <property type="taxonomic scope" value="Bacteria"/>
</dbReference>
<dbReference type="EMBL" id="FNZI01000003">
    <property type="protein sequence ID" value="SEJ37128.1"/>
    <property type="molecule type" value="Genomic_DNA"/>
</dbReference>
<dbReference type="InterPro" id="IPR030678">
    <property type="entry name" value="Peptide/Ni-bd"/>
</dbReference>
<evidence type="ECO:0000256" key="4">
    <source>
        <dbReference type="ARBA" id="ARBA00022729"/>
    </source>
</evidence>
<evidence type="ECO:0000313" key="8">
    <source>
        <dbReference type="Proteomes" id="UP000183315"/>
    </source>
</evidence>
<dbReference type="Gene3D" id="3.10.105.10">
    <property type="entry name" value="Dipeptide-binding Protein, Domain 3"/>
    <property type="match status" value="1"/>
</dbReference>
<keyword evidence="4 5" id="KW-0732">Signal</keyword>
<dbReference type="InterPro" id="IPR000914">
    <property type="entry name" value="SBP_5_dom"/>
</dbReference>
<gene>
    <name evidence="7" type="ORF">SAMN05421637_1601</name>
</gene>
<dbReference type="SUPFAM" id="SSF53850">
    <property type="entry name" value="Periplasmic binding protein-like II"/>
    <property type="match status" value="1"/>
</dbReference>
<dbReference type="GO" id="GO:0015833">
    <property type="term" value="P:peptide transport"/>
    <property type="evidence" value="ECO:0007669"/>
    <property type="project" value="TreeGrafter"/>
</dbReference>
<dbReference type="CDD" id="cd00995">
    <property type="entry name" value="PBP2_NikA_DppA_OppA_like"/>
    <property type="match status" value="1"/>
</dbReference>
<reference evidence="8" key="1">
    <citation type="submission" date="2016-10" db="EMBL/GenBank/DDBJ databases">
        <authorList>
            <person name="Varghese N."/>
        </authorList>
    </citation>
    <scope>NUCLEOTIDE SEQUENCE [LARGE SCALE GENOMIC DNA]</scope>
    <source>
        <strain evidence="8">DSM 24868</strain>
    </source>
</reference>
<dbReference type="STRING" id="1043493.SAMN05421637_1601"/>
<evidence type="ECO:0000256" key="2">
    <source>
        <dbReference type="ARBA" id="ARBA00005695"/>
    </source>
</evidence>
<keyword evidence="3" id="KW-0813">Transport</keyword>
<name>A0A1H6Y753_9MICO</name>
<dbReference type="GO" id="GO:0042597">
    <property type="term" value="C:periplasmic space"/>
    <property type="evidence" value="ECO:0007669"/>
    <property type="project" value="UniProtKB-ARBA"/>
</dbReference>
<keyword evidence="8" id="KW-1185">Reference proteome</keyword>
<accession>A0A1H6Y753</accession>